<accession>A0A1H3UWS4</accession>
<reference evidence="2 3" key="1">
    <citation type="submission" date="2016-10" db="EMBL/GenBank/DDBJ databases">
        <authorList>
            <person name="de Groot N.N."/>
        </authorList>
    </citation>
    <scope>NUCLEOTIDE SEQUENCE [LARGE SCALE GENOMIC DNA]</scope>
    <source>
        <strain evidence="2 3">ICMP 14252</strain>
    </source>
</reference>
<dbReference type="InterPro" id="IPR008964">
    <property type="entry name" value="Invasin/intimin_cell_adhesion"/>
</dbReference>
<organism evidence="2 3">
    <name type="scientific">Pseudomonas salomonii</name>
    <dbReference type="NCBI Taxonomy" id="191391"/>
    <lineage>
        <taxon>Bacteria</taxon>
        <taxon>Pseudomonadati</taxon>
        <taxon>Pseudomonadota</taxon>
        <taxon>Gammaproteobacteria</taxon>
        <taxon>Pseudomonadales</taxon>
        <taxon>Pseudomonadaceae</taxon>
        <taxon>Pseudomonas</taxon>
    </lineage>
</organism>
<sequence length="1274" mass="139108">MSTMPVPYDDLPTDPYSAYPPVDLTKVKYPETLDNSPNSPRATWGLGIERLFPVGIAIEAWNDLNIGDYYGCRWRDLNNPIASDFVKELLPRYHLFIDGKKLPEGISPMFCRVVRAGSRNESRSATQWVLIKTTRPGGEDRKEWEPWHSELRLSVEGLEPGSIIDADTFSGGIYCLIENYENRSRNDVITIDWGGITFEYTVSPLEASGTKALRIRVPDGKNEDGTANPALKNVLNEGPQRGPFEVRFKVVDVVGNTSGGKYHFSKGFPLLSNLDPKLLPAPSFKVNGLDEFEADLDQQERPLFQLTTFPPRAAKKPVPLNKVKASLRIFSEDNVLIESVDLGEIPDTNGGVETFNVAYEHVAKAAGGRFTAFYTVSNAAGTKTSGSTFVRVLGTATHMPAPDISPIEGTLMPLDKDAIVKIPEYFPFYKTGREMVVFAQGEPGEGGLLYTDTRLAGEQGGVRDVLKENLKIFQDKGLFQVHYIVNNGMNLRSSIRHSEKRSAELGVRAVEIPAPVVTYAEDGNIDPKNVKRSILLMSFPYIGATPGCTLVWNAIGADYDRSDSGSILIDSSTEGHLLPELLVELKKEVVLGNVDGEVSFSYSVQRAGAANKPKVYTRSEVLNLTVGPKVVMDTPIVVEADKLLQDEVHPKDVLNGATVRVNYSSMRKTDDIIVSWAGEFGISIIEVHAKGNPLTNSVDVRIPPHIIALGIREGGNNITVQYRFSRGNRTYTSKPLAIRLKLVTALPAPTINGIKDALFPLLALGNEVKIEVDRWILIQRNQRKFLTIEGTNADGTALRETVYLADNVTDDEVANGVAFTLAGDTLRALKEDSVLRVMFGVSYAQRDEPETAVPFGKREYRVLAVPASLPAPAFDNKPGATLSVSPLNYLQGSFISVKYSGMTTAQTITCELLYPDGTVADIAPQKGVAAGRVDVTISAQVIAMLVNKTATLRYKVTTGTKEVWSEPQILTVGTIPAENFPMALINVAPDKGEQNLATFAGNATLTLAKWLLIFAGQKVWITCRSVGTAQLAVLTAYEVTSADVTKGLVNIPVSRPWLEGLTNNFKVEVLVTLDKSTNIENAVAFRLTDYTVKGQLRIAQQAMYLNGVSIKEFPAARTTAESFGNVQYRVASGGAGGYAYSSNNPRVASVDASGKVTGNANGSATITALDRNGTKTSYAVYVSNVYRLLYTNTPLNFGQAWAWAASVGGAYMFDAAIYDIARNYINGTNFLVGRWAYSGGGCPAYWVTYYDNANGIYCRYLTETHPVMCLQPVY</sequence>
<dbReference type="Proteomes" id="UP000182902">
    <property type="component" value="Unassembled WGS sequence"/>
</dbReference>
<proteinExistence type="predicted"/>
<dbReference type="InterPro" id="IPR003343">
    <property type="entry name" value="Big_2"/>
</dbReference>
<feature type="domain" description="BIG2" evidence="1">
    <location>
        <begin position="1107"/>
        <end position="1180"/>
    </location>
</feature>
<name>A0A1H3UWS4_9PSED</name>
<evidence type="ECO:0000313" key="3">
    <source>
        <dbReference type="Proteomes" id="UP000182902"/>
    </source>
</evidence>
<dbReference type="SUPFAM" id="SSF49373">
    <property type="entry name" value="Invasin/intimin cell-adhesion fragments"/>
    <property type="match status" value="1"/>
</dbReference>
<dbReference type="AlphaFoldDB" id="A0A1H3UWS4"/>
<dbReference type="RefSeq" id="WP_069786391.1">
    <property type="nucleotide sequence ID" value="NZ_FNOX01000018.1"/>
</dbReference>
<dbReference type="EMBL" id="FNOX01000018">
    <property type="protein sequence ID" value="SDZ66892.1"/>
    <property type="molecule type" value="Genomic_DNA"/>
</dbReference>
<evidence type="ECO:0000259" key="1">
    <source>
        <dbReference type="SMART" id="SM00635"/>
    </source>
</evidence>
<gene>
    <name evidence="2" type="ORF">SAMN05216247_11813</name>
</gene>
<evidence type="ECO:0000313" key="2">
    <source>
        <dbReference type="EMBL" id="SDZ66892.1"/>
    </source>
</evidence>
<protein>
    <submittedName>
        <fullName evidence="2">Ig-like domain (Group 2)</fullName>
    </submittedName>
</protein>
<dbReference type="SMART" id="SM00635">
    <property type="entry name" value="BID_2"/>
    <property type="match status" value="1"/>
</dbReference>
<dbReference type="Pfam" id="PF02368">
    <property type="entry name" value="Big_2"/>
    <property type="match status" value="1"/>
</dbReference>
<dbReference type="Gene3D" id="2.60.40.1080">
    <property type="match status" value="1"/>
</dbReference>